<sequence length="473" mass="53564">MISLKFRRYLVIAICLLCTAACYVFYKWMDFDANPIRHYLAYDYYFGSPLMSSSYSQVNVSSSVHTATEASSPSPQTVFSLVGKPVLVLFSARFDFQLGLIVLVGYFNNRLSKQPPRVTCRLSSLKSSTNLDARPWQQAVGYSMHEGHYMPYDGVLYFCPVVPTESSYLVEVNGVDVSNRASGKIKLPVHVAESSKPADKVAACITALRYLPSEESENQFIMRLVEFIEVNRLLGVEHFYFYNMSLPSKISAVMKHYIGIGWITVTPWSLAEGIDLDKDIHYYGQMVILNDCLYSARDRYRLLTFIDIDEMLVPTNSKGEAINLVKAAQLHSLDDRGGNCALGFRHGVFPPSPKQEKSGEIKMPTSLIGCKIVSLLRRRRIKSILPFTERSKLLVVARQIKEIGIHFVWNSWQSCQTKQLSPISEGLLHHYRHWAAGEMIEDQSMKSLQRDIETALIGARDRLKHLFGIDLCA</sequence>
<dbReference type="Proteomes" id="UP000095280">
    <property type="component" value="Unplaced"/>
</dbReference>
<evidence type="ECO:0000256" key="5">
    <source>
        <dbReference type="ARBA" id="ARBA00022692"/>
    </source>
</evidence>
<keyword evidence="6 8" id="KW-1133">Transmembrane helix</keyword>
<evidence type="ECO:0000256" key="6">
    <source>
        <dbReference type="ARBA" id="ARBA00022989"/>
    </source>
</evidence>
<dbReference type="GO" id="GO:0016020">
    <property type="term" value="C:membrane"/>
    <property type="evidence" value="ECO:0007669"/>
    <property type="project" value="UniProtKB-SubCell"/>
</dbReference>
<evidence type="ECO:0000313" key="10">
    <source>
        <dbReference type="WBParaSite" id="maker-uti_cns_0000945-snap-gene-0.43-mRNA-1"/>
    </source>
</evidence>
<dbReference type="EC" id="2.4.1.-" evidence="8"/>
<keyword evidence="3 8" id="KW-0328">Glycosyltransferase</keyword>
<evidence type="ECO:0000313" key="9">
    <source>
        <dbReference type="Proteomes" id="UP000095280"/>
    </source>
</evidence>
<dbReference type="GO" id="GO:0016757">
    <property type="term" value="F:glycosyltransferase activity"/>
    <property type="evidence" value="ECO:0007669"/>
    <property type="project" value="UniProtKB-UniRule"/>
</dbReference>
<name>A0A1I8G746_9PLAT</name>
<reference evidence="10" key="1">
    <citation type="submission" date="2016-11" db="UniProtKB">
        <authorList>
            <consortium name="WormBaseParasite"/>
        </authorList>
    </citation>
    <scope>IDENTIFICATION</scope>
</reference>
<organism evidence="9 10">
    <name type="scientific">Macrostomum lignano</name>
    <dbReference type="NCBI Taxonomy" id="282301"/>
    <lineage>
        <taxon>Eukaryota</taxon>
        <taxon>Metazoa</taxon>
        <taxon>Spiralia</taxon>
        <taxon>Lophotrochozoa</taxon>
        <taxon>Platyhelminthes</taxon>
        <taxon>Rhabditophora</taxon>
        <taxon>Macrostomorpha</taxon>
        <taxon>Macrostomida</taxon>
        <taxon>Macrostomidae</taxon>
        <taxon>Macrostomum</taxon>
    </lineage>
</organism>
<evidence type="ECO:0000256" key="3">
    <source>
        <dbReference type="ARBA" id="ARBA00022676"/>
    </source>
</evidence>
<evidence type="ECO:0000256" key="4">
    <source>
        <dbReference type="ARBA" id="ARBA00022679"/>
    </source>
</evidence>
<dbReference type="PANTHER" id="PTHR21461">
    <property type="entry name" value="GLYCOSYLTRANSFERASE FAMILY 92 PROTEIN"/>
    <property type="match status" value="1"/>
</dbReference>
<feature type="transmembrane region" description="Helical" evidence="8">
    <location>
        <begin position="9"/>
        <end position="26"/>
    </location>
</feature>
<evidence type="ECO:0000256" key="2">
    <source>
        <dbReference type="ARBA" id="ARBA00007647"/>
    </source>
</evidence>
<proteinExistence type="inferred from homology"/>
<dbReference type="AlphaFoldDB" id="A0A1I8G746"/>
<comment type="similarity">
    <text evidence="2 8">Belongs to the glycosyltransferase 92 family.</text>
</comment>
<evidence type="ECO:0000256" key="8">
    <source>
        <dbReference type="RuleBase" id="RU366017"/>
    </source>
</evidence>
<comment type="subcellular location">
    <subcellularLocation>
        <location evidence="1">Membrane</location>
        <topology evidence="1">Single-pass membrane protein</topology>
    </subcellularLocation>
</comment>
<keyword evidence="4 8" id="KW-0808">Transferase</keyword>
<protein>
    <recommendedName>
        <fullName evidence="8">Glycosyltransferase family 92 protein</fullName>
        <ecNumber evidence="8">2.4.1.-</ecNumber>
    </recommendedName>
</protein>
<evidence type="ECO:0000256" key="1">
    <source>
        <dbReference type="ARBA" id="ARBA00004167"/>
    </source>
</evidence>
<keyword evidence="5 8" id="KW-0812">Transmembrane</keyword>
<dbReference type="GO" id="GO:0005737">
    <property type="term" value="C:cytoplasm"/>
    <property type="evidence" value="ECO:0007669"/>
    <property type="project" value="TreeGrafter"/>
</dbReference>
<evidence type="ECO:0000256" key="7">
    <source>
        <dbReference type="ARBA" id="ARBA00023136"/>
    </source>
</evidence>
<keyword evidence="9" id="KW-1185">Reference proteome</keyword>
<accession>A0A1I8G746</accession>
<dbReference type="InterPro" id="IPR008166">
    <property type="entry name" value="Glyco_transf_92"/>
</dbReference>
<keyword evidence="7 8" id="KW-0472">Membrane</keyword>
<dbReference type="PANTHER" id="PTHR21461:SF69">
    <property type="entry name" value="GLYCOSYLTRANSFERASE FAMILY 92 PROTEIN"/>
    <property type="match status" value="1"/>
</dbReference>
<dbReference type="WBParaSite" id="maker-uti_cns_0000945-snap-gene-0.43-mRNA-1">
    <property type="protein sequence ID" value="maker-uti_cns_0000945-snap-gene-0.43-mRNA-1"/>
    <property type="gene ID" value="maker-uti_cns_0000945-snap-gene-0.43"/>
</dbReference>
<dbReference type="Pfam" id="PF01697">
    <property type="entry name" value="Glyco_transf_92"/>
    <property type="match status" value="1"/>
</dbReference>